<keyword evidence="2" id="KW-0723">Serine/threonine-protein kinase</keyword>
<keyword evidence="3" id="KW-0808">Transferase</keyword>
<dbReference type="SUPFAM" id="SSF56112">
    <property type="entry name" value="Protein kinase-like (PK-like)"/>
    <property type="match status" value="1"/>
</dbReference>
<dbReference type="InterPro" id="IPR011009">
    <property type="entry name" value="Kinase-like_dom_sf"/>
</dbReference>
<evidence type="ECO:0000256" key="2">
    <source>
        <dbReference type="ARBA" id="ARBA00022527"/>
    </source>
</evidence>
<evidence type="ECO:0000256" key="9">
    <source>
        <dbReference type="PROSITE-ProRule" id="PRU10141"/>
    </source>
</evidence>
<dbReference type="GO" id="GO:0004674">
    <property type="term" value="F:protein serine/threonine kinase activity"/>
    <property type="evidence" value="ECO:0007669"/>
    <property type="project" value="UniProtKB-KW"/>
</dbReference>
<organism evidence="11 12">
    <name type="scientific">Rhizoctonia solani</name>
    <dbReference type="NCBI Taxonomy" id="456999"/>
    <lineage>
        <taxon>Eukaryota</taxon>
        <taxon>Fungi</taxon>
        <taxon>Dikarya</taxon>
        <taxon>Basidiomycota</taxon>
        <taxon>Agaricomycotina</taxon>
        <taxon>Agaricomycetes</taxon>
        <taxon>Cantharellales</taxon>
        <taxon>Ceratobasidiaceae</taxon>
        <taxon>Rhizoctonia</taxon>
    </lineage>
</organism>
<evidence type="ECO:0000313" key="11">
    <source>
        <dbReference type="EMBL" id="CAE6412668.1"/>
    </source>
</evidence>
<dbReference type="SMART" id="SM00220">
    <property type="entry name" value="S_TKc"/>
    <property type="match status" value="1"/>
</dbReference>
<comment type="caution">
    <text evidence="11">The sequence shown here is derived from an EMBL/GenBank/DDBJ whole genome shotgun (WGS) entry which is preliminary data.</text>
</comment>
<feature type="binding site" evidence="9">
    <location>
        <position position="110"/>
    </location>
    <ligand>
        <name>ATP</name>
        <dbReference type="ChEBI" id="CHEBI:30616"/>
    </ligand>
</feature>
<dbReference type="InterPro" id="IPR000719">
    <property type="entry name" value="Prot_kinase_dom"/>
</dbReference>
<accession>A0A8H2X428</accession>
<sequence length="441" mass="49221">MRGHSISVAKRLFPTVIKTPTRLPIRTFGTRKLIPSLTQLERAIFLGGRLDEELVHKFDPAYWYPATVGLVLNNTYKLVAKLGFGNSSTVWLAKDITRWSWLPTRYVALKISTSHTAGPADAAHHAHEAYISKLILSKNPTHPGLQFLRTAIDEFQLPGQNGLHPVLVYEPMREPASALLDRLRAAGEGNQCEPEFVKTLVGFLLSGLDYLHNECGIVHRDIHLSNILIPLESPSLLTTLEKSESLYPFPRKILEGGYTVHMSHEDFGPIMPGKLIGPPKLHDFGSAIELGGKSTPSFIPASHAAPEVVLECEDSVESDVWGVGMIVWELLAGSKLFAGIDAEFGIRTKRKHLADMISLLGSPPMSLLSSGRVSLSFFNSSGKFKYPKLLTPDRRLKAKFMNKMSQEEQAAFLDFMKGIVVWDPKERKTTRELMEHRWLLQ</sequence>
<keyword evidence="5" id="KW-0418">Kinase</keyword>
<evidence type="ECO:0000256" key="5">
    <source>
        <dbReference type="ARBA" id="ARBA00022777"/>
    </source>
</evidence>
<comment type="catalytic activity">
    <reaction evidence="8">
        <text>L-seryl-[protein] + ATP = O-phospho-L-seryl-[protein] + ADP + H(+)</text>
        <dbReference type="Rhea" id="RHEA:17989"/>
        <dbReference type="Rhea" id="RHEA-COMP:9863"/>
        <dbReference type="Rhea" id="RHEA-COMP:11604"/>
        <dbReference type="ChEBI" id="CHEBI:15378"/>
        <dbReference type="ChEBI" id="CHEBI:29999"/>
        <dbReference type="ChEBI" id="CHEBI:30616"/>
        <dbReference type="ChEBI" id="CHEBI:83421"/>
        <dbReference type="ChEBI" id="CHEBI:456216"/>
        <dbReference type="EC" id="2.7.11.1"/>
    </reaction>
</comment>
<dbReference type="PROSITE" id="PS00107">
    <property type="entry name" value="PROTEIN_KINASE_ATP"/>
    <property type="match status" value="1"/>
</dbReference>
<keyword evidence="4 9" id="KW-0547">Nucleotide-binding</keyword>
<dbReference type="InterPro" id="IPR051334">
    <property type="entry name" value="SRPK"/>
</dbReference>
<dbReference type="GO" id="GO:0000245">
    <property type="term" value="P:spliceosomal complex assembly"/>
    <property type="evidence" value="ECO:0007669"/>
    <property type="project" value="TreeGrafter"/>
</dbReference>
<reference evidence="11" key="1">
    <citation type="submission" date="2021-01" db="EMBL/GenBank/DDBJ databases">
        <authorList>
            <person name="Kaushik A."/>
        </authorList>
    </citation>
    <scope>NUCLEOTIDE SEQUENCE</scope>
    <source>
        <strain evidence="11">AG3-1AP</strain>
    </source>
</reference>
<evidence type="ECO:0000259" key="10">
    <source>
        <dbReference type="PROSITE" id="PS50011"/>
    </source>
</evidence>
<protein>
    <recommendedName>
        <fullName evidence="1">non-specific serine/threonine protein kinase</fullName>
        <ecNumber evidence="1">2.7.11.1</ecNumber>
    </recommendedName>
</protein>
<evidence type="ECO:0000256" key="4">
    <source>
        <dbReference type="ARBA" id="ARBA00022741"/>
    </source>
</evidence>
<dbReference type="InterPro" id="IPR017441">
    <property type="entry name" value="Protein_kinase_ATP_BS"/>
</dbReference>
<keyword evidence="6 9" id="KW-0067">ATP-binding</keyword>
<dbReference type="GO" id="GO:0005737">
    <property type="term" value="C:cytoplasm"/>
    <property type="evidence" value="ECO:0007669"/>
    <property type="project" value="TreeGrafter"/>
</dbReference>
<comment type="catalytic activity">
    <reaction evidence="7">
        <text>L-threonyl-[protein] + ATP = O-phospho-L-threonyl-[protein] + ADP + H(+)</text>
        <dbReference type="Rhea" id="RHEA:46608"/>
        <dbReference type="Rhea" id="RHEA-COMP:11060"/>
        <dbReference type="Rhea" id="RHEA-COMP:11605"/>
        <dbReference type="ChEBI" id="CHEBI:15378"/>
        <dbReference type="ChEBI" id="CHEBI:30013"/>
        <dbReference type="ChEBI" id="CHEBI:30616"/>
        <dbReference type="ChEBI" id="CHEBI:61977"/>
        <dbReference type="ChEBI" id="CHEBI:456216"/>
        <dbReference type="EC" id="2.7.11.1"/>
    </reaction>
</comment>
<dbReference type="PANTHER" id="PTHR47634">
    <property type="entry name" value="PROTEIN KINASE DOMAIN-CONTAINING PROTEIN-RELATED"/>
    <property type="match status" value="1"/>
</dbReference>
<feature type="domain" description="Protein kinase" evidence="10">
    <location>
        <begin position="76"/>
        <end position="439"/>
    </location>
</feature>
<evidence type="ECO:0000256" key="8">
    <source>
        <dbReference type="ARBA" id="ARBA00048679"/>
    </source>
</evidence>
<evidence type="ECO:0000256" key="7">
    <source>
        <dbReference type="ARBA" id="ARBA00047899"/>
    </source>
</evidence>
<dbReference type="AlphaFoldDB" id="A0A8H2X428"/>
<proteinExistence type="predicted"/>
<dbReference type="PROSITE" id="PS50011">
    <property type="entry name" value="PROTEIN_KINASE_DOM"/>
    <property type="match status" value="1"/>
</dbReference>
<dbReference type="Gene3D" id="1.10.510.10">
    <property type="entry name" value="Transferase(Phosphotransferase) domain 1"/>
    <property type="match status" value="1"/>
</dbReference>
<dbReference type="Pfam" id="PF00069">
    <property type="entry name" value="Pkinase"/>
    <property type="match status" value="1"/>
</dbReference>
<dbReference type="Proteomes" id="UP000663831">
    <property type="component" value="Unassembled WGS sequence"/>
</dbReference>
<evidence type="ECO:0000256" key="3">
    <source>
        <dbReference type="ARBA" id="ARBA00022679"/>
    </source>
</evidence>
<dbReference type="GO" id="GO:0005524">
    <property type="term" value="F:ATP binding"/>
    <property type="evidence" value="ECO:0007669"/>
    <property type="project" value="UniProtKB-UniRule"/>
</dbReference>
<evidence type="ECO:0000256" key="6">
    <source>
        <dbReference type="ARBA" id="ARBA00022840"/>
    </source>
</evidence>
<dbReference type="GO" id="GO:0005634">
    <property type="term" value="C:nucleus"/>
    <property type="evidence" value="ECO:0007669"/>
    <property type="project" value="TreeGrafter"/>
</dbReference>
<dbReference type="Gene3D" id="3.30.200.20">
    <property type="entry name" value="Phosphorylase Kinase, domain 1"/>
    <property type="match status" value="1"/>
</dbReference>
<dbReference type="EMBL" id="CAJMWV010000740">
    <property type="protein sequence ID" value="CAE6412668.1"/>
    <property type="molecule type" value="Genomic_DNA"/>
</dbReference>
<dbReference type="GO" id="GO:0050684">
    <property type="term" value="P:regulation of mRNA processing"/>
    <property type="evidence" value="ECO:0007669"/>
    <property type="project" value="TreeGrafter"/>
</dbReference>
<dbReference type="PANTHER" id="PTHR47634:SF9">
    <property type="entry name" value="PROTEIN KINASE DOMAIN-CONTAINING PROTEIN-RELATED"/>
    <property type="match status" value="1"/>
</dbReference>
<gene>
    <name evidence="11" type="ORF">RDB_LOCUS23658</name>
</gene>
<dbReference type="EC" id="2.7.11.1" evidence="1"/>
<evidence type="ECO:0000313" key="12">
    <source>
        <dbReference type="Proteomes" id="UP000663831"/>
    </source>
</evidence>
<evidence type="ECO:0000256" key="1">
    <source>
        <dbReference type="ARBA" id="ARBA00012513"/>
    </source>
</evidence>
<name>A0A8H2X428_9AGAM</name>